<protein>
    <submittedName>
        <fullName evidence="2">Uncharacterized protein</fullName>
    </submittedName>
</protein>
<keyword evidence="3" id="KW-1185">Reference proteome</keyword>
<reference evidence="2" key="1">
    <citation type="submission" date="2017-07" db="EMBL/GenBank/DDBJ databases">
        <title>Taro Niue Genome Assembly and Annotation.</title>
        <authorList>
            <person name="Atibalentja N."/>
            <person name="Keating K."/>
            <person name="Fields C.J."/>
        </authorList>
    </citation>
    <scope>NUCLEOTIDE SEQUENCE</scope>
    <source>
        <strain evidence="2">Niue_2</strain>
        <tissue evidence="2">Leaf</tissue>
    </source>
</reference>
<sequence>MARALLFLPFRVSTRGLAGQDSGYRLVTGNADLGSLQAPPAQSSPRIREFRNPAKTVESCE</sequence>
<comment type="caution">
    <text evidence="2">The sequence shown here is derived from an EMBL/GenBank/DDBJ whole genome shotgun (WGS) entry which is preliminary data.</text>
</comment>
<evidence type="ECO:0000313" key="3">
    <source>
        <dbReference type="Proteomes" id="UP000652761"/>
    </source>
</evidence>
<dbReference type="Proteomes" id="UP000652761">
    <property type="component" value="Unassembled WGS sequence"/>
</dbReference>
<proteinExistence type="predicted"/>
<gene>
    <name evidence="2" type="ORF">Taro_024040</name>
</gene>
<evidence type="ECO:0000313" key="2">
    <source>
        <dbReference type="EMBL" id="MQL91433.1"/>
    </source>
</evidence>
<organism evidence="2 3">
    <name type="scientific">Colocasia esculenta</name>
    <name type="common">Wild taro</name>
    <name type="synonym">Arum esculentum</name>
    <dbReference type="NCBI Taxonomy" id="4460"/>
    <lineage>
        <taxon>Eukaryota</taxon>
        <taxon>Viridiplantae</taxon>
        <taxon>Streptophyta</taxon>
        <taxon>Embryophyta</taxon>
        <taxon>Tracheophyta</taxon>
        <taxon>Spermatophyta</taxon>
        <taxon>Magnoliopsida</taxon>
        <taxon>Liliopsida</taxon>
        <taxon>Araceae</taxon>
        <taxon>Aroideae</taxon>
        <taxon>Colocasieae</taxon>
        <taxon>Colocasia</taxon>
    </lineage>
</organism>
<dbReference type="AlphaFoldDB" id="A0A843VGA4"/>
<accession>A0A843VGA4</accession>
<dbReference type="EMBL" id="NMUH01001338">
    <property type="protein sequence ID" value="MQL91433.1"/>
    <property type="molecule type" value="Genomic_DNA"/>
</dbReference>
<name>A0A843VGA4_COLES</name>
<feature type="region of interest" description="Disordered" evidence="1">
    <location>
        <begin position="35"/>
        <end position="61"/>
    </location>
</feature>
<evidence type="ECO:0000256" key="1">
    <source>
        <dbReference type="SAM" id="MobiDB-lite"/>
    </source>
</evidence>